<dbReference type="FunFam" id="3.30.70.1730:FF:000012">
    <property type="entry name" value="Mitochondrial Ribosomal Protein, Large"/>
    <property type="match status" value="1"/>
</dbReference>
<evidence type="ECO:0000313" key="10">
    <source>
        <dbReference type="EMBL" id="CAH0105261.1"/>
    </source>
</evidence>
<dbReference type="InterPro" id="IPR038867">
    <property type="entry name" value="WAC"/>
</dbReference>
<gene>
    <name evidence="10" type="ORF">DGAL_LOCUS8281</name>
</gene>
<feature type="compositionally biased region" description="Low complexity" evidence="8">
    <location>
        <begin position="428"/>
        <end position="452"/>
    </location>
</feature>
<keyword evidence="4" id="KW-0539">Nucleus</keyword>
<evidence type="ECO:0000313" key="11">
    <source>
        <dbReference type="Proteomes" id="UP000789390"/>
    </source>
</evidence>
<accession>A0A8J2RSV7</accession>
<dbReference type="EMBL" id="CAKKLH010000179">
    <property type="protein sequence ID" value="CAH0105261.1"/>
    <property type="molecule type" value="Genomic_DNA"/>
</dbReference>
<feature type="compositionally biased region" description="Basic and acidic residues" evidence="8">
    <location>
        <begin position="306"/>
        <end position="352"/>
    </location>
</feature>
<protein>
    <recommendedName>
        <fullName evidence="5">Large ribosomal subunit protein uL10m</fullName>
    </recommendedName>
    <alternativeName>
        <fullName evidence="6">39S ribosomal protein L10, mitochondrial</fullName>
    </alternativeName>
</protein>
<dbReference type="Proteomes" id="UP000789390">
    <property type="component" value="Unassembled WGS sequence"/>
</dbReference>
<dbReference type="GO" id="GO:0000993">
    <property type="term" value="F:RNA polymerase II complex binding"/>
    <property type="evidence" value="ECO:0007669"/>
    <property type="project" value="TreeGrafter"/>
</dbReference>
<dbReference type="GO" id="GO:0003682">
    <property type="term" value="F:chromatin binding"/>
    <property type="evidence" value="ECO:0007669"/>
    <property type="project" value="TreeGrafter"/>
</dbReference>
<dbReference type="GO" id="GO:0010506">
    <property type="term" value="P:regulation of autophagy"/>
    <property type="evidence" value="ECO:0007669"/>
    <property type="project" value="TreeGrafter"/>
</dbReference>
<dbReference type="SUPFAM" id="SSF160369">
    <property type="entry name" value="Ribosomal protein L10-like"/>
    <property type="match status" value="1"/>
</dbReference>
<dbReference type="GO" id="GO:1904263">
    <property type="term" value="P:positive regulation of TORC1 signaling"/>
    <property type="evidence" value="ECO:0007669"/>
    <property type="project" value="TreeGrafter"/>
</dbReference>
<dbReference type="OrthoDB" id="10072039at2759"/>
<feature type="compositionally biased region" description="Polar residues" evidence="8">
    <location>
        <begin position="251"/>
        <end position="262"/>
    </location>
</feature>
<dbReference type="GO" id="GO:0005634">
    <property type="term" value="C:nucleus"/>
    <property type="evidence" value="ECO:0007669"/>
    <property type="project" value="UniProtKB-SubCell"/>
</dbReference>
<feature type="compositionally biased region" description="Basic and acidic residues" evidence="8">
    <location>
        <begin position="383"/>
        <end position="408"/>
    </location>
</feature>
<dbReference type="PANTHER" id="PTHR15911">
    <property type="entry name" value="WW DOMAIN-CONTAINING ADAPTER PROTEIN WITH COILED-COIL"/>
    <property type="match status" value="1"/>
</dbReference>
<dbReference type="Gene3D" id="2.20.70.10">
    <property type="match status" value="1"/>
</dbReference>
<keyword evidence="3" id="KW-0156">Chromatin regulator</keyword>
<dbReference type="SMART" id="SM00456">
    <property type="entry name" value="WW"/>
    <property type="match status" value="1"/>
</dbReference>
<dbReference type="InterPro" id="IPR043141">
    <property type="entry name" value="Ribosomal_uL10-like_sf"/>
</dbReference>
<feature type="compositionally biased region" description="Polar residues" evidence="8">
    <location>
        <begin position="537"/>
        <end position="564"/>
    </location>
</feature>
<dbReference type="InterPro" id="IPR001790">
    <property type="entry name" value="Ribosomal_uL10"/>
</dbReference>
<name>A0A8J2RSV7_9CRUS</name>
<organism evidence="10 11">
    <name type="scientific">Daphnia galeata</name>
    <dbReference type="NCBI Taxonomy" id="27404"/>
    <lineage>
        <taxon>Eukaryota</taxon>
        <taxon>Metazoa</taxon>
        <taxon>Ecdysozoa</taxon>
        <taxon>Arthropoda</taxon>
        <taxon>Crustacea</taxon>
        <taxon>Branchiopoda</taxon>
        <taxon>Diplostraca</taxon>
        <taxon>Cladocera</taxon>
        <taxon>Anomopoda</taxon>
        <taxon>Daphniidae</taxon>
        <taxon>Daphnia</taxon>
    </lineage>
</organism>
<feature type="compositionally biased region" description="Low complexity" evidence="8">
    <location>
        <begin position="409"/>
        <end position="420"/>
    </location>
</feature>
<feature type="region of interest" description="Disordered" evidence="8">
    <location>
        <begin position="673"/>
        <end position="707"/>
    </location>
</feature>
<dbReference type="InterPro" id="IPR036020">
    <property type="entry name" value="WW_dom_sf"/>
</dbReference>
<comment type="subunit">
    <text evidence="7">Component of the mitochondrial ribosome large subunit (39S) which comprises a 16S rRNA and about 50 distinct proteins.</text>
</comment>
<dbReference type="Pfam" id="PF00397">
    <property type="entry name" value="WW"/>
    <property type="match status" value="1"/>
</dbReference>
<dbReference type="GO" id="GO:0006325">
    <property type="term" value="P:chromatin organization"/>
    <property type="evidence" value="ECO:0007669"/>
    <property type="project" value="UniProtKB-KW"/>
</dbReference>
<feature type="region of interest" description="Disordered" evidence="8">
    <location>
        <begin position="247"/>
        <end position="354"/>
    </location>
</feature>
<dbReference type="SUPFAM" id="SSF51045">
    <property type="entry name" value="WW domain"/>
    <property type="match status" value="1"/>
</dbReference>
<evidence type="ECO:0000259" key="9">
    <source>
        <dbReference type="PROSITE" id="PS50020"/>
    </source>
</evidence>
<dbReference type="PROSITE" id="PS01159">
    <property type="entry name" value="WW_DOMAIN_1"/>
    <property type="match status" value="1"/>
</dbReference>
<comment type="similarity">
    <text evidence="2">Belongs to the universal ribosomal protein uL10 family.</text>
</comment>
<evidence type="ECO:0000256" key="8">
    <source>
        <dbReference type="SAM" id="MobiDB-lite"/>
    </source>
</evidence>
<dbReference type="PANTHER" id="PTHR15911:SF6">
    <property type="entry name" value="WW DOMAIN-CONTAINING ADAPTER PROTEIN WITH COILED-COIL"/>
    <property type="match status" value="1"/>
</dbReference>
<dbReference type="CDD" id="cd00201">
    <property type="entry name" value="WW"/>
    <property type="match status" value="1"/>
</dbReference>
<dbReference type="Pfam" id="PF00466">
    <property type="entry name" value="Ribosomal_L10"/>
    <property type="match status" value="1"/>
</dbReference>
<evidence type="ECO:0000256" key="6">
    <source>
        <dbReference type="ARBA" id="ARBA00035716"/>
    </source>
</evidence>
<dbReference type="AlphaFoldDB" id="A0A8J2RSV7"/>
<evidence type="ECO:0000256" key="5">
    <source>
        <dbReference type="ARBA" id="ARBA00035707"/>
    </source>
</evidence>
<feature type="domain" description="WW" evidence="9">
    <location>
        <begin position="350"/>
        <end position="377"/>
    </location>
</feature>
<feature type="region of interest" description="Disordered" evidence="8">
    <location>
        <begin position="533"/>
        <end position="581"/>
    </location>
</feature>
<dbReference type="Gene3D" id="3.30.70.1730">
    <property type="match status" value="1"/>
</dbReference>
<feature type="compositionally biased region" description="Basic and acidic residues" evidence="8">
    <location>
        <begin position="263"/>
        <end position="273"/>
    </location>
</feature>
<dbReference type="InterPro" id="IPR001202">
    <property type="entry name" value="WW_dom"/>
</dbReference>
<reference evidence="10" key="1">
    <citation type="submission" date="2021-11" db="EMBL/GenBank/DDBJ databases">
        <authorList>
            <person name="Schell T."/>
        </authorList>
    </citation>
    <scope>NUCLEOTIDE SEQUENCE</scope>
    <source>
        <strain evidence="10">M5</strain>
    </source>
</reference>
<comment type="caution">
    <text evidence="10">The sequence shown here is derived from an EMBL/GenBank/DDBJ whole genome shotgun (WGS) entry which is preliminary data.</text>
</comment>
<evidence type="ECO:0000256" key="1">
    <source>
        <dbReference type="ARBA" id="ARBA00004123"/>
    </source>
</evidence>
<feature type="compositionally biased region" description="Low complexity" evidence="8">
    <location>
        <begin position="463"/>
        <end position="472"/>
    </location>
</feature>
<sequence length="834" mass="93028">MAVIESTTRLINLQRLLKPWIPTTTAIRWKTRKPNIQRPIPDHYDKARYKAALAPIYPDPLMNKPWFEVCGNITNTKQEEEITKYEQLLAQLFYERFADSQLIAVFHENSSKAYELLKIKQMLHGHNMRMVFGSRKIATMALAGTEFEPVLSLHVGKTAYLCSKDLNVPKLLKFVKKMNHLVLLGGIVQGRVITKNQLLWCATLPDIGMLHAELCSILSSSTSQLSQSLTYQQQKLTQSLEQHIKKDETATDASTKYSNSKGNYDRYNDRTRDSPNGTGLRSDSPNSFDDSPRDRSYVHKGSYTQRIRDKDRDRDNRSPRERERPRDSDRRNNHDRGGSTEEKPQRVGDWTEHVSSSGKKYYYNCKSEVSQWEKPRDWVDWEKEKEHERDRERYRRDRDRDRERKYDRQSYSSSRNSSGPSERHSNFSRSGTMSNSNNNSSGSSSNVVSSRSTENRDNHRTHQPQPSVPEQPQSRRHSYERPSQDMDISPADSTPTSEASGPKVATPYTPDPRLTPTAGSAAPVSLATALPRLLSHPPTSTPIQLIRPSSQTLNASTSRASSLMSPLTGSSMPTTTSTATTTSLSSLQQLLTQLTRSSVSGTAINPAIQSMLASTLGRMGNITALGSLQNLEHMELPAHEVLQSLQTLLSSSQIAVPASNVATLPKNMNSLGVSSSHLSDGCHGLSAPTPLEGDPANGPPTPTHSERLEADFRRGSPATSLSSLSAAAASLRPSAASSHALTPSLASHYRPDLISHVTGWPAELLEKQATKVSEDLHTIGNLHVTKVSAELKMARSLVRVADIQATLQEQRILFLRQQMKELEELKPPNHFMSD</sequence>
<evidence type="ECO:0000256" key="2">
    <source>
        <dbReference type="ARBA" id="ARBA00008889"/>
    </source>
</evidence>
<evidence type="ECO:0000256" key="7">
    <source>
        <dbReference type="ARBA" id="ARBA00038782"/>
    </source>
</evidence>
<feature type="compositionally biased region" description="Low complexity" evidence="8">
    <location>
        <begin position="565"/>
        <end position="581"/>
    </location>
</feature>
<feature type="compositionally biased region" description="Polar residues" evidence="8">
    <location>
        <begin position="274"/>
        <end position="289"/>
    </location>
</feature>
<keyword evidence="11" id="KW-1185">Reference proteome</keyword>
<proteinExistence type="inferred from homology"/>
<comment type="subcellular location">
    <subcellularLocation>
        <location evidence="1">Nucleus</location>
    </subcellularLocation>
</comment>
<dbReference type="PROSITE" id="PS50020">
    <property type="entry name" value="WW_DOMAIN_2"/>
    <property type="match status" value="1"/>
</dbReference>
<evidence type="ECO:0000256" key="3">
    <source>
        <dbReference type="ARBA" id="ARBA00022853"/>
    </source>
</evidence>
<feature type="region of interest" description="Disordered" evidence="8">
    <location>
        <begin position="383"/>
        <end position="520"/>
    </location>
</feature>
<evidence type="ECO:0000256" key="4">
    <source>
        <dbReference type="ARBA" id="ARBA00023242"/>
    </source>
</evidence>